<dbReference type="EMBL" id="BMAO01026329">
    <property type="protein sequence ID" value="GFR08642.1"/>
    <property type="molecule type" value="Genomic_DNA"/>
</dbReference>
<proteinExistence type="predicted"/>
<reference evidence="1" key="1">
    <citation type="submission" date="2020-07" db="EMBL/GenBank/DDBJ databases">
        <title>Multicomponent nature underlies the extraordinary mechanical properties of spider dragline silk.</title>
        <authorList>
            <person name="Kono N."/>
            <person name="Nakamura H."/>
            <person name="Mori M."/>
            <person name="Yoshida Y."/>
            <person name="Ohtoshi R."/>
            <person name="Malay A.D."/>
            <person name="Moran D.A.P."/>
            <person name="Tomita M."/>
            <person name="Numata K."/>
            <person name="Arakawa K."/>
        </authorList>
    </citation>
    <scope>NUCLEOTIDE SEQUENCE</scope>
</reference>
<dbReference type="AlphaFoldDB" id="A0A8X6GPS0"/>
<gene>
    <name evidence="1" type="ORF">TNCT_733301</name>
</gene>
<comment type="caution">
    <text evidence="1">The sequence shown here is derived from an EMBL/GenBank/DDBJ whole genome shotgun (WGS) entry which is preliminary data.</text>
</comment>
<dbReference type="Proteomes" id="UP000887116">
    <property type="component" value="Unassembled WGS sequence"/>
</dbReference>
<name>A0A8X6GPS0_TRICU</name>
<evidence type="ECO:0000313" key="2">
    <source>
        <dbReference type="Proteomes" id="UP000887116"/>
    </source>
</evidence>
<keyword evidence="2" id="KW-1185">Reference proteome</keyword>
<sequence>MSTSYEQHSGRQVSVRTDLAPAVIKQLMDEDKRWTLLELERASGIEKHITNASSCQLYAYCVVILLHREGHIALYTTVIN</sequence>
<evidence type="ECO:0000313" key="1">
    <source>
        <dbReference type="EMBL" id="GFR08642.1"/>
    </source>
</evidence>
<dbReference type="OrthoDB" id="616263at2759"/>
<organism evidence="1 2">
    <name type="scientific">Trichonephila clavata</name>
    <name type="common">Joro spider</name>
    <name type="synonym">Nephila clavata</name>
    <dbReference type="NCBI Taxonomy" id="2740835"/>
    <lineage>
        <taxon>Eukaryota</taxon>
        <taxon>Metazoa</taxon>
        <taxon>Ecdysozoa</taxon>
        <taxon>Arthropoda</taxon>
        <taxon>Chelicerata</taxon>
        <taxon>Arachnida</taxon>
        <taxon>Araneae</taxon>
        <taxon>Araneomorphae</taxon>
        <taxon>Entelegynae</taxon>
        <taxon>Araneoidea</taxon>
        <taxon>Nephilidae</taxon>
        <taxon>Trichonephila</taxon>
    </lineage>
</organism>
<accession>A0A8X6GPS0</accession>
<protein>
    <submittedName>
        <fullName evidence="1">Uncharacterized protein</fullName>
    </submittedName>
</protein>